<dbReference type="Proteomes" id="UP000008461">
    <property type="component" value="Chromosome"/>
</dbReference>
<evidence type="ECO:0000313" key="2">
    <source>
        <dbReference type="EMBL" id="AEE54240.1"/>
    </source>
</evidence>
<dbReference type="AlphaFoldDB" id="F4KQ79"/>
<reference evidence="2 3" key="1">
    <citation type="journal article" date="2011" name="Stand. Genomic Sci.">
        <title>Complete genome sequence of Haliscomenobacter hydrossis type strain (O).</title>
        <authorList>
            <consortium name="US DOE Joint Genome Institute (JGI-PGF)"/>
            <person name="Daligault H."/>
            <person name="Lapidus A."/>
            <person name="Zeytun A."/>
            <person name="Nolan M."/>
            <person name="Lucas S."/>
            <person name="Del Rio T.G."/>
            <person name="Tice H."/>
            <person name="Cheng J.F."/>
            <person name="Tapia R."/>
            <person name="Han C."/>
            <person name="Goodwin L."/>
            <person name="Pitluck S."/>
            <person name="Liolios K."/>
            <person name="Pagani I."/>
            <person name="Ivanova N."/>
            <person name="Huntemann M."/>
            <person name="Mavromatis K."/>
            <person name="Mikhailova N."/>
            <person name="Pati A."/>
            <person name="Chen A."/>
            <person name="Palaniappan K."/>
            <person name="Land M."/>
            <person name="Hauser L."/>
            <person name="Brambilla E.M."/>
            <person name="Rohde M."/>
            <person name="Verbarg S."/>
            <person name="Goker M."/>
            <person name="Bristow J."/>
            <person name="Eisen J.A."/>
            <person name="Markowitz V."/>
            <person name="Hugenholtz P."/>
            <person name="Kyrpides N.C."/>
            <person name="Klenk H.P."/>
            <person name="Woyke T."/>
        </authorList>
    </citation>
    <scope>NUCLEOTIDE SEQUENCE [LARGE SCALE GENOMIC DNA]</scope>
    <source>
        <strain evidence="3">ATCC 27775 / DSM 1100 / LMG 10767 / O</strain>
    </source>
</reference>
<dbReference type="PANTHER" id="PTHR40050:SF1">
    <property type="entry name" value="INNER SPORE COAT PROTEIN H"/>
    <property type="match status" value="1"/>
</dbReference>
<evidence type="ECO:0000313" key="3">
    <source>
        <dbReference type="Proteomes" id="UP000008461"/>
    </source>
</evidence>
<dbReference type="STRING" id="760192.Halhy_6422"/>
<keyword evidence="1" id="KW-0732">Signal</keyword>
<dbReference type="RefSeq" id="WP_013768759.1">
    <property type="nucleotide sequence ID" value="NC_015510.1"/>
</dbReference>
<gene>
    <name evidence="2" type="ordered locus">Halhy_6422</name>
</gene>
<dbReference type="EMBL" id="CP002691">
    <property type="protein sequence ID" value="AEE54240.1"/>
    <property type="molecule type" value="Genomic_DNA"/>
</dbReference>
<accession>F4KQ79</accession>
<sequence>MKFNLTLIFLAVLAPLVLTAQDIYDPKKLTEIKIYFKNPKWKQTLDSLKDEKQEERLLADMVLNGVKYTGVGVRYKGNSSYANARKSGQVKLPLNIKVNHTDRLKKLPGGYTALKLSNGFRDPSMVREVLAYEIARNYMPAPKANFAKVYVNDELLGIYTNTESVDGPFLDRFFGDHDGPTIKADPNWTVSKPPKCPDGDKCSLNYLGEDTLCYQYLYEFNSPEAAQALIKLTRTLQRSPNDVPELMDVDQALWLLAFNNVMLNIDSYIGAFSQNYYLYLDSLGGYHPLIWDLNLAFGGFRLMTGAKRLTNDEMKNLHLFVHYKESNEKRPLVTKLLANNLYRKMYLAHCRTLYKDYLENGLYLQRAKEWQAFVAPHLKQDKYKLYPDKAFAASMTESVDASGESIPGIQPLMDGRRDALKEVPYLFIEEAAISKVQHQKTANKAKITIQATGAQQVWVFWRKGSLGIFREQEAIKSAEGVYELELDAGVQYYVVAEGERSATVSPVKAGMELYKIQ</sequence>
<dbReference type="HOGENOM" id="CLU_526544_0_0_10"/>
<dbReference type="KEGG" id="hhy:Halhy_6422"/>
<evidence type="ECO:0000256" key="1">
    <source>
        <dbReference type="SAM" id="SignalP"/>
    </source>
</evidence>
<reference key="2">
    <citation type="submission" date="2011-04" db="EMBL/GenBank/DDBJ databases">
        <title>Complete sequence of chromosome of Haliscomenobacter hydrossis DSM 1100.</title>
        <authorList>
            <consortium name="US DOE Joint Genome Institute (JGI-PGF)"/>
            <person name="Lucas S."/>
            <person name="Han J."/>
            <person name="Lapidus A."/>
            <person name="Bruce D."/>
            <person name="Goodwin L."/>
            <person name="Pitluck S."/>
            <person name="Peters L."/>
            <person name="Kyrpides N."/>
            <person name="Mavromatis K."/>
            <person name="Ivanova N."/>
            <person name="Ovchinnikova G."/>
            <person name="Pagani I."/>
            <person name="Daligault H."/>
            <person name="Detter J.C."/>
            <person name="Han C."/>
            <person name="Land M."/>
            <person name="Hauser L."/>
            <person name="Markowitz V."/>
            <person name="Cheng J.-F."/>
            <person name="Hugenholtz P."/>
            <person name="Woyke T."/>
            <person name="Wu D."/>
            <person name="Verbarg S."/>
            <person name="Frueling A."/>
            <person name="Brambilla E."/>
            <person name="Klenk H.-P."/>
            <person name="Eisen J.A."/>
        </authorList>
    </citation>
    <scope>NUCLEOTIDE SEQUENCE</scope>
    <source>
        <strain>DSM 1100</strain>
    </source>
</reference>
<feature type="signal peptide" evidence="1">
    <location>
        <begin position="1"/>
        <end position="20"/>
    </location>
</feature>
<organism evidence="2 3">
    <name type="scientific">Haliscomenobacter hydrossis (strain ATCC 27775 / DSM 1100 / LMG 10767 / O)</name>
    <dbReference type="NCBI Taxonomy" id="760192"/>
    <lineage>
        <taxon>Bacteria</taxon>
        <taxon>Pseudomonadati</taxon>
        <taxon>Bacteroidota</taxon>
        <taxon>Saprospiria</taxon>
        <taxon>Saprospirales</taxon>
        <taxon>Haliscomenobacteraceae</taxon>
        <taxon>Haliscomenobacter</taxon>
    </lineage>
</organism>
<keyword evidence="2" id="KW-0946">Virion</keyword>
<dbReference type="eggNOG" id="COG5337">
    <property type="taxonomic scope" value="Bacteria"/>
</dbReference>
<dbReference type="InterPro" id="IPR014867">
    <property type="entry name" value="Spore_coat_CotH_CotH2/3/7"/>
</dbReference>
<protein>
    <submittedName>
        <fullName evidence="2">Spore coat protein CotH</fullName>
    </submittedName>
</protein>
<keyword evidence="2" id="KW-0167">Capsid protein</keyword>
<name>F4KQ79_HALH1</name>
<dbReference type="PANTHER" id="PTHR40050">
    <property type="entry name" value="INNER SPORE COAT PROTEIN H"/>
    <property type="match status" value="1"/>
</dbReference>
<feature type="chain" id="PRO_5003315898" evidence="1">
    <location>
        <begin position="21"/>
        <end position="517"/>
    </location>
</feature>
<dbReference type="Pfam" id="PF08757">
    <property type="entry name" value="CotH"/>
    <property type="match status" value="1"/>
</dbReference>
<proteinExistence type="predicted"/>
<keyword evidence="3" id="KW-1185">Reference proteome</keyword>